<protein>
    <submittedName>
        <fullName evidence="2">Uncharacterized protein</fullName>
    </submittedName>
</protein>
<reference evidence="2 3" key="1">
    <citation type="submission" date="2020-07" db="EMBL/GenBank/DDBJ databases">
        <title>Sequencing the genomes of 1000 actinobacteria strains.</title>
        <authorList>
            <person name="Klenk H.-P."/>
        </authorList>
    </citation>
    <scope>NUCLEOTIDE SEQUENCE [LARGE SCALE GENOMIC DNA]</scope>
    <source>
        <strain evidence="2 3">DSM 18448</strain>
    </source>
</reference>
<dbReference type="AlphaFoldDB" id="A0A852ZSQ9"/>
<accession>A0A852ZSQ9</accession>
<evidence type="ECO:0000313" key="2">
    <source>
        <dbReference type="EMBL" id="NYH92439.1"/>
    </source>
</evidence>
<gene>
    <name evidence="2" type="ORF">F4554_005077</name>
</gene>
<keyword evidence="3" id="KW-1185">Reference proteome</keyword>
<sequence>MTYVDGTTLPVTSAEVEVIAEGLRAVLAPYLERLSDSSTVPAGARFVRFLLGGTPLDLTGPEVEGPDTADGPNSRKDKPDGADLV</sequence>
<evidence type="ECO:0000313" key="3">
    <source>
        <dbReference type="Proteomes" id="UP000579605"/>
    </source>
</evidence>
<comment type="caution">
    <text evidence="2">The sequence shown here is derived from an EMBL/GenBank/DDBJ whole genome shotgun (WGS) entry which is preliminary data.</text>
</comment>
<dbReference type="RefSeq" id="WP_337796318.1">
    <property type="nucleotide sequence ID" value="NZ_BAAARR010000005.1"/>
</dbReference>
<proteinExistence type="predicted"/>
<evidence type="ECO:0000256" key="1">
    <source>
        <dbReference type="SAM" id="MobiDB-lite"/>
    </source>
</evidence>
<dbReference type="EMBL" id="JACBZH010000001">
    <property type="protein sequence ID" value="NYH92439.1"/>
    <property type="molecule type" value="Genomic_DNA"/>
</dbReference>
<feature type="compositionally biased region" description="Basic and acidic residues" evidence="1">
    <location>
        <begin position="73"/>
        <end position="85"/>
    </location>
</feature>
<name>A0A852ZSQ9_9ACTN</name>
<feature type="region of interest" description="Disordered" evidence="1">
    <location>
        <begin position="54"/>
        <end position="85"/>
    </location>
</feature>
<dbReference type="Proteomes" id="UP000579605">
    <property type="component" value="Unassembled WGS sequence"/>
</dbReference>
<organism evidence="2 3">
    <name type="scientific">Actinopolymorpha rutila</name>
    <dbReference type="NCBI Taxonomy" id="446787"/>
    <lineage>
        <taxon>Bacteria</taxon>
        <taxon>Bacillati</taxon>
        <taxon>Actinomycetota</taxon>
        <taxon>Actinomycetes</taxon>
        <taxon>Propionibacteriales</taxon>
        <taxon>Actinopolymorphaceae</taxon>
        <taxon>Actinopolymorpha</taxon>
    </lineage>
</organism>